<organism evidence="2 3">
    <name type="scientific">Roseburia intestinalis</name>
    <dbReference type="NCBI Taxonomy" id="166486"/>
    <lineage>
        <taxon>Bacteria</taxon>
        <taxon>Bacillati</taxon>
        <taxon>Bacillota</taxon>
        <taxon>Clostridia</taxon>
        <taxon>Lachnospirales</taxon>
        <taxon>Lachnospiraceae</taxon>
        <taxon>Roseburia</taxon>
    </lineage>
</organism>
<feature type="region of interest" description="Disordered" evidence="1">
    <location>
        <begin position="1"/>
        <end position="20"/>
    </location>
</feature>
<name>A0A3R6H290_9FIRM</name>
<evidence type="ECO:0000313" key="2">
    <source>
        <dbReference type="EMBL" id="RHN09796.1"/>
    </source>
</evidence>
<evidence type="ECO:0000256" key="1">
    <source>
        <dbReference type="SAM" id="MobiDB-lite"/>
    </source>
</evidence>
<gene>
    <name evidence="2" type="ORF">DWZ31_06975</name>
</gene>
<accession>A0A3R6H290</accession>
<feature type="compositionally biased region" description="Acidic residues" evidence="1">
    <location>
        <begin position="93"/>
        <end position="102"/>
    </location>
</feature>
<dbReference type="EMBL" id="QRQN01000006">
    <property type="protein sequence ID" value="RHN09796.1"/>
    <property type="molecule type" value="Genomic_DNA"/>
</dbReference>
<feature type="region of interest" description="Disordered" evidence="1">
    <location>
        <begin position="93"/>
        <end position="115"/>
    </location>
</feature>
<feature type="compositionally biased region" description="Basic and acidic residues" evidence="1">
    <location>
        <begin position="1"/>
        <end position="14"/>
    </location>
</feature>
<protein>
    <submittedName>
        <fullName evidence="2">Uncharacterized protein</fullName>
    </submittedName>
</protein>
<dbReference type="AlphaFoldDB" id="A0A3R6H290"/>
<reference evidence="2 3" key="1">
    <citation type="submission" date="2018-08" db="EMBL/GenBank/DDBJ databases">
        <title>A genome reference for cultivated species of the human gut microbiota.</title>
        <authorList>
            <person name="Zou Y."/>
            <person name="Xue W."/>
            <person name="Luo G."/>
        </authorList>
    </citation>
    <scope>NUCLEOTIDE SEQUENCE [LARGE SCALE GENOMIC DNA]</scope>
    <source>
        <strain evidence="2 3">AF31-21AC</strain>
    </source>
</reference>
<sequence>MCTRNIRKEPEPIRIKGAPGSFQKKMKNSELKEYVNSFPDDAPVSIICANPRKRKLYKLENVIWVTDQGQPLILIDIGKESDMDAEMISACEEDEKSADDLEGQMQIEDFPEVMP</sequence>
<dbReference type="Proteomes" id="UP000283586">
    <property type="component" value="Unassembled WGS sequence"/>
</dbReference>
<comment type="caution">
    <text evidence="2">The sequence shown here is derived from an EMBL/GenBank/DDBJ whole genome shotgun (WGS) entry which is preliminary data.</text>
</comment>
<proteinExistence type="predicted"/>
<evidence type="ECO:0000313" key="3">
    <source>
        <dbReference type="Proteomes" id="UP000283586"/>
    </source>
</evidence>